<organism evidence="2 3">
    <name type="scientific">Tulasnella calospora MUT 4182</name>
    <dbReference type="NCBI Taxonomy" id="1051891"/>
    <lineage>
        <taxon>Eukaryota</taxon>
        <taxon>Fungi</taxon>
        <taxon>Dikarya</taxon>
        <taxon>Basidiomycota</taxon>
        <taxon>Agaricomycotina</taxon>
        <taxon>Agaricomycetes</taxon>
        <taxon>Cantharellales</taxon>
        <taxon>Tulasnellaceae</taxon>
        <taxon>Tulasnella</taxon>
    </lineage>
</organism>
<dbReference type="AlphaFoldDB" id="A0A0C3Q9K8"/>
<dbReference type="EMBL" id="KN823142">
    <property type="protein sequence ID" value="KIO21296.1"/>
    <property type="molecule type" value="Genomic_DNA"/>
</dbReference>
<reference evidence="3" key="2">
    <citation type="submission" date="2015-01" db="EMBL/GenBank/DDBJ databases">
        <title>Evolutionary Origins and Diversification of the Mycorrhizal Mutualists.</title>
        <authorList>
            <consortium name="DOE Joint Genome Institute"/>
            <consortium name="Mycorrhizal Genomics Consortium"/>
            <person name="Kohler A."/>
            <person name="Kuo A."/>
            <person name="Nagy L.G."/>
            <person name="Floudas D."/>
            <person name="Copeland A."/>
            <person name="Barry K.W."/>
            <person name="Cichocki N."/>
            <person name="Veneault-Fourrey C."/>
            <person name="LaButti K."/>
            <person name="Lindquist E.A."/>
            <person name="Lipzen A."/>
            <person name="Lundell T."/>
            <person name="Morin E."/>
            <person name="Murat C."/>
            <person name="Riley R."/>
            <person name="Ohm R."/>
            <person name="Sun H."/>
            <person name="Tunlid A."/>
            <person name="Henrissat B."/>
            <person name="Grigoriev I.V."/>
            <person name="Hibbett D.S."/>
            <person name="Martin F."/>
        </authorList>
    </citation>
    <scope>NUCLEOTIDE SEQUENCE [LARGE SCALE GENOMIC DNA]</scope>
    <source>
        <strain evidence="3">MUT 4182</strain>
    </source>
</reference>
<accession>A0A0C3Q9K8</accession>
<dbReference type="HOGENOM" id="CLU_1134259_0_0_1"/>
<dbReference type="OrthoDB" id="3328794at2759"/>
<evidence type="ECO:0000256" key="1">
    <source>
        <dbReference type="SAM" id="MobiDB-lite"/>
    </source>
</evidence>
<keyword evidence="3" id="KW-1185">Reference proteome</keyword>
<evidence type="ECO:0000313" key="2">
    <source>
        <dbReference type="EMBL" id="KIO21296.1"/>
    </source>
</evidence>
<feature type="region of interest" description="Disordered" evidence="1">
    <location>
        <begin position="1"/>
        <end position="23"/>
    </location>
</feature>
<sequence length="245" mass="26279">MEGEKGAASEAGSPSGVAPTPTTALLWLEPCQIVIHVTPPSPPTTIRPSQSNKLVKSGVMNPENSRLVPEHPQAANSTSKSDRPRVTSQGAEMLASTRPVRNYSRPFKPDTDEAVGCGAGSSQHIAHFGPSKCTASKVVTSLIGREIDGHNAPVKGPVRRQAHTLASSFTSSLCEWGKAASRLLSARRPARREGNELPTHTSIPWKESSHREVPHQSRLTSLCRPIGSDDNLASPRPTYRTFTSN</sequence>
<evidence type="ECO:0000313" key="3">
    <source>
        <dbReference type="Proteomes" id="UP000054248"/>
    </source>
</evidence>
<proteinExistence type="predicted"/>
<name>A0A0C3Q9K8_9AGAM</name>
<feature type="region of interest" description="Disordered" evidence="1">
    <location>
        <begin position="62"/>
        <end position="106"/>
    </location>
</feature>
<dbReference type="Proteomes" id="UP000054248">
    <property type="component" value="Unassembled WGS sequence"/>
</dbReference>
<reference evidence="2 3" key="1">
    <citation type="submission" date="2014-04" db="EMBL/GenBank/DDBJ databases">
        <authorList>
            <consortium name="DOE Joint Genome Institute"/>
            <person name="Kuo A."/>
            <person name="Girlanda M."/>
            <person name="Perotto S."/>
            <person name="Kohler A."/>
            <person name="Nagy L.G."/>
            <person name="Floudas D."/>
            <person name="Copeland A."/>
            <person name="Barry K.W."/>
            <person name="Cichocki N."/>
            <person name="Veneault-Fourrey C."/>
            <person name="LaButti K."/>
            <person name="Lindquist E.A."/>
            <person name="Lipzen A."/>
            <person name="Lundell T."/>
            <person name="Morin E."/>
            <person name="Murat C."/>
            <person name="Sun H."/>
            <person name="Tunlid A."/>
            <person name="Henrissat B."/>
            <person name="Grigoriev I.V."/>
            <person name="Hibbett D.S."/>
            <person name="Martin F."/>
            <person name="Nordberg H.P."/>
            <person name="Cantor M.N."/>
            <person name="Hua S.X."/>
        </authorList>
    </citation>
    <scope>NUCLEOTIDE SEQUENCE [LARGE SCALE GENOMIC DNA]</scope>
    <source>
        <strain evidence="2 3">MUT 4182</strain>
    </source>
</reference>
<protein>
    <submittedName>
        <fullName evidence="2">Uncharacterized protein</fullName>
    </submittedName>
</protein>
<feature type="region of interest" description="Disordered" evidence="1">
    <location>
        <begin position="187"/>
        <end position="245"/>
    </location>
</feature>
<gene>
    <name evidence="2" type="ORF">M407DRAFT_10451</name>
</gene>